<dbReference type="Proteomes" id="UP001152622">
    <property type="component" value="Chromosome 13"/>
</dbReference>
<keyword evidence="4" id="KW-1185">Reference proteome</keyword>
<evidence type="ECO:0008006" key="5">
    <source>
        <dbReference type="Google" id="ProtNLM"/>
    </source>
</evidence>
<reference evidence="3" key="1">
    <citation type="journal article" date="2023" name="Science">
        <title>Genome structures resolve the early diversification of teleost fishes.</title>
        <authorList>
            <person name="Parey E."/>
            <person name="Louis A."/>
            <person name="Montfort J."/>
            <person name="Bouchez O."/>
            <person name="Roques C."/>
            <person name="Iampietro C."/>
            <person name="Lluch J."/>
            <person name="Castinel A."/>
            <person name="Donnadieu C."/>
            <person name="Desvignes T."/>
            <person name="Floi Bucao C."/>
            <person name="Jouanno E."/>
            <person name="Wen M."/>
            <person name="Mejri S."/>
            <person name="Dirks R."/>
            <person name="Jansen H."/>
            <person name="Henkel C."/>
            <person name="Chen W.J."/>
            <person name="Zahm M."/>
            <person name="Cabau C."/>
            <person name="Klopp C."/>
            <person name="Thompson A.W."/>
            <person name="Robinson-Rechavi M."/>
            <person name="Braasch I."/>
            <person name="Lecointre G."/>
            <person name="Bobe J."/>
            <person name="Postlethwait J.H."/>
            <person name="Berthelot C."/>
            <person name="Roest Crollius H."/>
            <person name="Guiguen Y."/>
        </authorList>
    </citation>
    <scope>NUCLEOTIDE SEQUENCE</scope>
    <source>
        <strain evidence="3">WJC10195</strain>
    </source>
</reference>
<dbReference type="InterPro" id="IPR041056">
    <property type="entry name" value="DUF5585"/>
</dbReference>
<accession>A0A9Q1EQN4</accession>
<dbReference type="AlphaFoldDB" id="A0A9Q1EQN4"/>
<feature type="region of interest" description="Disordered" evidence="1">
    <location>
        <begin position="111"/>
        <end position="216"/>
    </location>
</feature>
<keyword evidence="2" id="KW-0472">Membrane</keyword>
<name>A0A9Q1EQN4_SYNKA</name>
<feature type="transmembrane region" description="Helical" evidence="2">
    <location>
        <begin position="286"/>
        <end position="306"/>
    </location>
</feature>
<evidence type="ECO:0000313" key="3">
    <source>
        <dbReference type="EMBL" id="KAJ8343236.1"/>
    </source>
</evidence>
<keyword evidence="2" id="KW-0812">Transmembrane</keyword>
<keyword evidence="2" id="KW-1133">Transmembrane helix</keyword>
<protein>
    <recommendedName>
        <fullName evidence="5">MANSC domain-containing protein</fullName>
    </recommendedName>
</protein>
<evidence type="ECO:0000256" key="2">
    <source>
        <dbReference type="SAM" id="Phobius"/>
    </source>
</evidence>
<dbReference type="EMBL" id="JAINUF010000013">
    <property type="protein sequence ID" value="KAJ8343236.1"/>
    <property type="molecule type" value="Genomic_DNA"/>
</dbReference>
<dbReference type="Pfam" id="PF17823">
    <property type="entry name" value="DUF5585"/>
    <property type="match status" value="1"/>
</dbReference>
<sequence length="334" mass="34923">MGLEIAVARVFISDGAVPAMALPPILALSPVLALLVAPGYSQYAGQGGRPFILYDRTLPNETQCNHACQSIPACGRYVFVRGNRRCYVFWCPDVPACQSISLEDLLTDRKLNGQSFPGPERPAGSGSGHSSQVGSLPAQAQNKFPAPPGSRLPARGPGPASWPSGNGSVQARPPANSAQTQGSGHMTETKASAGSPVMSQPPAAIGTPSATTTMSPTMATMTTGPMTMTAMPRTTTTASTAQAISPHAAQPAMASSMRPGEGRASKTATDSAVGGLLSNEPLDTSALLAVVLFGLLFFIIGVLLFLRKAYESYRKRDYTRMDYLINGIYSDSTL</sequence>
<feature type="compositionally biased region" description="Polar residues" evidence="1">
    <location>
        <begin position="176"/>
        <end position="192"/>
    </location>
</feature>
<evidence type="ECO:0000256" key="1">
    <source>
        <dbReference type="SAM" id="MobiDB-lite"/>
    </source>
</evidence>
<gene>
    <name evidence="3" type="ORF">SKAU_G00305650</name>
</gene>
<proteinExistence type="predicted"/>
<comment type="caution">
    <text evidence="3">The sequence shown here is derived from an EMBL/GenBank/DDBJ whole genome shotgun (WGS) entry which is preliminary data.</text>
</comment>
<evidence type="ECO:0000313" key="4">
    <source>
        <dbReference type="Proteomes" id="UP001152622"/>
    </source>
</evidence>
<organism evidence="3 4">
    <name type="scientific">Synaphobranchus kaupii</name>
    <name type="common">Kaup's arrowtooth eel</name>
    <dbReference type="NCBI Taxonomy" id="118154"/>
    <lineage>
        <taxon>Eukaryota</taxon>
        <taxon>Metazoa</taxon>
        <taxon>Chordata</taxon>
        <taxon>Craniata</taxon>
        <taxon>Vertebrata</taxon>
        <taxon>Euteleostomi</taxon>
        <taxon>Actinopterygii</taxon>
        <taxon>Neopterygii</taxon>
        <taxon>Teleostei</taxon>
        <taxon>Anguilliformes</taxon>
        <taxon>Synaphobranchidae</taxon>
        <taxon>Synaphobranchus</taxon>
    </lineage>
</organism>
<dbReference type="OrthoDB" id="10071013at2759"/>
<feature type="compositionally biased region" description="Low complexity" evidence="1">
    <location>
        <begin position="207"/>
        <end position="216"/>
    </location>
</feature>